<proteinExistence type="predicted"/>
<reference evidence="3" key="1">
    <citation type="journal article" date="2019" name="Int. J. Syst. Evol. Microbiol.">
        <title>The Global Catalogue of Microorganisms (GCM) 10K type strain sequencing project: providing services to taxonomists for standard genome sequencing and annotation.</title>
        <authorList>
            <consortium name="The Broad Institute Genomics Platform"/>
            <consortium name="The Broad Institute Genome Sequencing Center for Infectious Disease"/>
            <person name="Wu L."/>
            <person name="Ma J."/>
        </authorList>
    </citation>
    <scope>NUCLEOTIDE SEQUENCE [LARGE SCALE GENOMIC DNA]</scope>
    <source>
        <strain evidence="3">TBRC 1276</strain>
    </source>
</reference>
<gene>
    <name evidence="2" type="ORF">ACFOY2_34670</name>
</gene>
<feature type="domain" description="DUF397" evidence="1">
    <location>
        <begin position="12"/>
        <end position="65"/>
    </location>
</feature>
<dbReference type="Proteomes" id="UP001595851">
    <property type="component" value="Unassembled WGS sequence"/>
</dbReference>
<sequence>MDLELNEELKNAAWRKSPLSDAQGNCVEVATLSAGRVAVRDSKDPEGPALVFTAPEWRAFTGGVKEGVFDL</sequence>
<comment type="caution">
    <text evidence="2">The sequence shown here is derived from an EMBL/GenBank/DDBJ whole genome shotgun (WGS) entry which is preliminary data.</text>
</comment>
<dbReference type="Pfam" id="PF04149">
    <property type="entry name" value="DUF397"/>
    <property type="match status" value="1"/>
</dbReference>
<dbReference type="InterPro" id="IPR007278">
    <property type="entry name" value="DUF397"/>
</dbReference>
<name>A0ABV8GES4_9ACTN</name>
<evidence type="ECO:0000313" key="3">
    <source>
        <dbReference type="Proteomes" id="UP001595851"/>
    </source>
</evidence>
<dbReference type="RefSeq" id="WP_379532328.1">
    <property type="nucleotide sequence ID" value="NZ_JBHSBI010000021.1"/>
</dbReference>
<keyword evidence="3" id="KW-1185">Reference proteome</keyword>
<accession>A0ABV8GES4</accession>
<dbReference type="EMBL" id="JBHSBI010000021">
    <property type="protein sequence ID" value="MFC4012423.1"/>
    <property type="molecule type" value="Genomic_DNA"/>
</dbReference>
<evidence type="ECO:0000259" key="1">
    <source>
        <dbReference type="Pfam" id="PF04149"/>
    </source>
</evidence>
<protein>
    <submittedName>
        <fullName evidence="2">DUF397 domain-containing protein</fullName>
    </submittedName>
</protein>
<evidence type="ECO:0000313" key="2">
    <source>
        <dbReference type="EMBL" id="MFC4012423.1"/>
    </source>
</evidence>
<organism evidence="2 3">
    <name type="scientific">Nonomuraea purpurea</name>
    <dbReference type="NCBI Taxonomy" id="1849276"/>
    <lineage>
        <taxon>Bacteria</taxon>
        <taxon>Bacillati</taxon>
        <taxon>Actinomycetota</taxon>
        <taxon>Actinomycetes</taxon>
        <taxon>Streptosporangiales</taxon>
        <taxon>Streptosporangiaceae</taxon>
        <taxon>Nonomuraea</taxon>
    </lineage>
</organism>